<evidence type="ECO:0000256" key="2">
    <source>
        <dbReference type="SAM" id="Phobius"/>
    </source>
</evidence>
<dbReference type="InterPro" id="IPR021401">
    <property type="entry name" value="DUF3040"/>
</dbReference>
<keyword evidence="2" id="KW-1133">Transmembrane helix</keyword>
<organism evidence="3 4">
    <name type="scientific">Brachybacterium huguangmaarense</name>
    <dbReference type="NCBI Taxonomy" id="1652028"/>
    <lineage>
        <taxon>Bacteria</taxon>
        <taxon>Bacillati</taxon>
        <taxon>Actinomycetota</taxon>
        <taxon>Actinomycetes</taxon>
        <taxon>Micrococcales</taxon>
        <taxon>Dermabacteraceae</taxon>
        <taxon>Brachybacterium</taxon>
    </lineage>
</organism>
<keyword evidence="2" id="KW-0812">Transmembrane</keyword>
<feature type="region of interest" description="Disordered" evidence="1">
    <location>
        <begin position="88"/>
        <end position="130"/>
    </location>
</feature>
<gene>
    <name evidence="3" type="ORF">BRM3_07815</name>
</gene>
<protein>
    <submittedName>
        <fullName evidence="3">DUF3040 domain-containing protein</fullName>
    </submittedName>
</protein>
<dbReference type="RefSeq" id="WP_263592772.1">
    <property type="nucleotide sequence ID" value="NZ_CP107020.1"/>
</dbReference>
<feature type="transmembrane region" description="Helical" evidence="2">
    <location>
        <begin position="42"/>
        <end position="58"/>
    </location>
</feature>
<proteinExistence type="predicted"/>
<feature type="transmembrane region" description="Helical" evidence="2">
    <location>
        <begin position="64"/>
        <end position="83"/>
    </location>
</feature>
<sequence length="130" mass="14135">MPLSDHEQQMLDEMERQLFAEDPRLARTFDHAARPRRDRRRILLGVIGIVVGLGLLVLSVSLPAIWLGVVAFLVMVAGGVWAATAPMTRATSSPEAGAAGPGATTAPGASPFMRRMEERWERRGDSDQKG</sequence>
<reference evidence="3" key="1">
    <citation type="submission" date="2022-10" db="EMBL/GenBank/DDBJ databases">
        <title>Whole-Genome Sequencing of Brachybacterium huguangmaarense BRM-3, Isolated from Betula schmidtii.</title>
        <authorList>
            <person name="Haam D."/>
        </authorList>
    </citation>
    <scope>NUCLEOTIDE SEQUENCE</scope>
    <source>
        <strain evidence="3">BRM-3</strain>
    </source>
</reference>
<feature type="compositionally biased region" description="Basic and acidic residues" evidence="1">
    <location>
        <begin position="114"/>
        <end position="130"/>
    </location>
</feature>
<name>A0ABY6FXA8_9MICO</name>
<feature type="compositionally biased region" description="Low complexity" evidence="1">
    <location>
        <begin position="90"/>
        <end position="113"/>
    </location>
</feature>
<keyword evidence="4" id="KW-1185">Reference proteome</keyword>
<evidence type="ECO:0000256" key="1">
    <source>
        <dbReference type="SAM" id="MobiDB-lite"/>
    </source>
</evidence>
<dbReference type="EMBL" id="CP107020">
    <property type="protein sequence ID" value="UYG15558.1"/>
    <property type="molecule type" value="Genomic_DNA"/>
</dbReference>
<accession>A0ABY6FXA8</accession>
<dbReference type="Proteomes" id="UP001164305">
    <property type="component" value="Chromosome"/>
</dbReference>
<keyword evidence="2" id="KW-0472">Membrane</keyword>
<dbReference type="Pfam" id="PF11239">
    <property type="entry name" value="DUF3040"/>
    <property type="match status" value="1"/>
</dbReference>
<evidence type="ECO:0000313" key="3">
    <source>
        <dbReference type="EMBL" id="UYG15558.1"/>
    </source>
</evidence>
<evidence type="ECO:0000313" key="4">
    <source>
        <dbReference type="Proteomes" id="UP001164305"/>
    </source>
</evidence>